<keyword evidence="2 7" id="KW-0813">Transport</keyword>
<gene>
    <name evidence="9" type="ORF">DDZ44_00515</name>
</gene>
<dbReference type="FunFam" id="1.10.3720.10:FF:000001">
    <property type="entry name" value="Glycine betaine ABC transporter, permease"/>
    <property type="match status" value="1"/>
</dbReference>
<dbReference type="Pfam" id="PF00528">
    <property type="entry name" value="BPD_transp_1"/>
    <property type="match status" value="1"/>
</dbReference>
<dbReference type="RefSeq" id="WP_061214337.1">
    <property type="nucleotide sequence ID" value="NZ_DLIJ01000125.1"/>
</dbReference>
<keyword evidence="3" id="KW-1003">Cell membrane</keyword>
<reference evidence="9 10" key="1">
    <citation type="journal article" date="2018" name="Nat. Biotechnol.">
        <title>A standardized bacterial taxonomy based on genome phylogeny substantially revises the tree of life.</title>
        <authorList>
            <person name="Parks D.H."/>
            <person name="Chuvochina M."/>
            <person name="Waite D.W."/>
            <person name="Rinke C."/>
            <person name="Skarshewski A."/>
            <person name="Chaumeil P.A."/>
            <person name="Hugenholtz P."/>
        </authorList>
    </citation>
    <scope>NUCLEOTIDE SEQUENCE [LARGE SCALE GENOMIC DNA]</scope>
    <source>
        <strain evidence="9">UBA10948</strain>
    </source>
</reference>
<dbReference type="GO" id="GO:0005275">
    <property type="term" value="F:amine transmembrane transporter activity"/>
    <property type="evidence" value="ECO:0007669"/>
    <property type="project" value="TreeGrafter"/>
</dbReference>
<evidence type="ECO:0000256" key="6">
    <source>
        <dbReference type="ARBA" id="ARBA00023136"/>
    </source>
</evidence>
<evidence type="ECO:0000256" key="2">
    <source>
        <dbReference type="ARBA" id="ARBA00022448"/>
    </source>
</evidence>
<comment type="similarity">
    <text evidence="7">Belongs to the binding-protein-dependent transport system permease family.</text>
</comment>
<dbReference type="InterPro" id="IPR000515">
    <property type="entry name" value="MetI-like"/>
</dbReference>
<keyword evidence="6 7" id="KW-0472">Membrane</keyword>
<name>A0A354YUP3_9FIRM</name>
<evidence type="ECO:0000256" key="3">
    <source>
        <dbReference type="ARBA" id="ARBA00022475"/>
    </source>
</evidence>
<dbReference type="PANTHER" id="PTHR47737">
    <property type="entry name" value="GLYCINE BETAINE/PROLINE BETAINE TRANSPORT SYSTEM PERMEASE PROTEIN PROW"/>
    <property type="match status" value="1"/>
</dbReference>
<evidence type="ECO:0000313" key="9">
    <source>
        <dbReference type="EMBL" id="HBK52406.1"/>
    </source>
</evidence>
<feature type="transmembrane region" description="Helical" evidence="7">
    <location>
        <begin position="98"/>
        <end position="119"/>
    </location>
</feature>
<feature type="transmembrane region" description="Helical" evidence="7">
    <location>
        <begin position="45"/>
        <end position="64"/>
    </location>
</feature>
<evidence type="ECO:0000313" key="10">
    <source>
        <dbReference type="Proteomes" id="UP000263273"/>
    </source>
</evidence>
<evidence type="ECO:0000256" key="4">
    <source>
        <dbReference type="ARBA" id="ARBA00022692"/>
    </source>
</evidence>
<feature type="domain" description="ABC transmembrane type-1" evidence="8">
    <location>
        <begin position="92"/>
        <end position="271"/>
    </location>
</feature>
<dbReference type="GO" id="GO:0015871">
    <property type="term" value="P:choline transport"/>
    <property type="evidence" value="ECO:0007669"/>
    <property type="project" value="TreeGrafter"/>
</dbReference>
<dbReference type="AlphaFoldDB" id="A0A354YUP3"/>
<dbReference type="CDD" id="cd06261">
    <property type="entry name" value="TM_PBP2"/>
    <property type="match status" value="1"/>
</dbReference>
<feature type="transmembrane region" description="Helical" evidence="7">
    <location>
        <begin position="73"/>
        <end position="92"/>
    </location>
</feature>
<keyword evidence="4 7" id="KW-0812">Transmembrane</keyword>
<evidence type="ECO:0000256" key="1">
    <source>
        <dbReference type="ARBA" id="ARBA00004141"/>
    </source>
</evidence>
<dbReference type="Gene3D" id="1.10.3720.10">
    <property type="entry name" value="MetI-like"/>
    <property type="match status" value="1"/>
</dbReference>
<dbReference type="GO" id="GO:0031460">
    <property type="term" value="P:glycine betaine transport"/>
    <property type="evidence" value="ECO:0007669"/>
    <property type="project" value="TreeGrafter"/>
</dbReference>
<sequence>MFPSDIEFHVAPYISDFVKWITVAWEPFFTAFSNMVLGMLLQIEHILVAIPWWLWIIAVTVIAWRQTHEVVKTIMPGLLLFTVGIFGFWGIAMETLGIVIVSVIISLLLGIPLGIAMAVSDRCNTLVTPILDAMQTMPSFVYLIPALMLFGLGKVPGVVATVIYALPPVVRLTNLGIRQVSSSVQEAALAFGATSWQLMKEVRIPLAMPSILAGINQTTMMALAMVVIASMIGAGGLGEVVLICTNRIDVGGGFEAGWAIVVLAIVIDRLTQGLVRRWDTPGV</sequence>
<feature type="transmembrane region" description="Helical" evidence="7">
    <location>
        <begin position="220"/>
        <end position="244"/>
    </location>
</feature>
<protein>
    <submittedName>
        <fullName evidence="9">Choline ABC transporter permease subunit</fullName>
    </submittedName>
</protein>
<dbReference type="InterPro" id="IPR035906">
    <property type="entry name" value="MetI-like_sf"/>
</dbReference>
<organism evidence="9 10">
    <name type="scientific">Syntrophomonas wolfei</name>
    <dbReference type="NCBI Taxonomy" id="863"/>
    <lineage>
        <taxon>Bacteria</taxon>
        <taxon>Bacillati</taxon>
        <taxon>Bacillota</taxon>
        <taxon>Clostridia</taxon>
        <taxon>Eubacteriales</taxon>
        <taxon>Syntrophomonadaceae</taxon>
        <taxon>Syntrophomonas</taxon>
    </lineage>
</organism>
<keyword evidence="5 7" id="KW-1133">Transmembrane helix</keyword>
<evidence type="ECO:0000256" key="7">
    <source>
        <dbReference type="RuleBase" id="RU363032"/>
    </source>
</evidence>
<dbReference type="Proteomes" id="UP000263273">
    <property type="component" value="Unassembled WGS sequence"/>
</dbReference>
<dbReference type="PROSITE" id="PS50928">
    <property type="entry name" value="ABC_TM1"/>
    <property type="match status" value="1"/>
</dbReference>
<dbReference type="PANTHER" id="PTHR47737:SF1">
    <property type="entry name" value="GLYCINE BETAINE_PROLINE BETAINE TRANSPORT SYSTEM PERMEASE PROTEIN PROW"/>
    <property type="match status" value="1"/>
</dbReference>
<proteinExistence type="inferred from homology"/>
<comment type="subcellular location">
    <subcellularLocation>
        <location evidence="7">Cell membrane</location>
        <topology evidence="7">Multi-pass membrane protein</topology>
    </subcellularLocation>
    <subcellularLocation>
        <location evidence="1">Membrane</location>
        <topology evidence="1">Multi-pass membrane protein</topology>
    </subcellularLocation>
</comment>
<dbReference type="EMBL" id="DNZF01000013">
    <property type="protein sequence ID" value="HBK52406.1"/>
    <property type="molecule type" value="Genomic_DNA"/>
</dbReference>
<dbReference type="GO" id="GO:0015226">
    <property type="term" value="F:carnitine transmembrane transporter activity"/>
    <property type="evidence" value="ECO:0007669"/>
    <property type="project" value="TreeGrafter"/>
</dbReference>
<feature type="transmembrane region" description="Helical" evidence="7">
    <location>
        <begin position="256"/>
        <end position="275"/>
    </location>
</feature>
<dbReference type="GO" id="GO:0043190">
    <property type="term" value="C:ATP-binding cassette (ABC) transporter complex"/>
    <property type="evidence" value="ECO:0007669"/>
    <property type="project" value="TreeGrafter"/>
</dbReference>
<comment type="caution">
    <text evidence="9">The sequence shown here is derived from an EMBL/GenBank/DDBJ whole genome shotgun (WGS) entry which is preliminary data.</text>
</comment>
<evidence type="ECO:0000256" key="5">
    <source>
        <dbReference type="ARBA" id="ARBA00022989"/>
    </source>
</evidence>
<accession>A0A354YUP3</accession>
<dbReference type="STRING" id="378794.GCA_001570625_01881"/>
<dbReference type="SUPFAM" id="SSF161098">
    <property type="entry name" value="MetI-like"/>
    <property type="match status" value="1"/>
</dbReference>
<evidence type="ECO:0000259" key="8">
    <source>
        <dbReference type="PROSITE" id="PS50928"/>
    </source>
</evidence>
<feature type="transmembrane region" description="Helical" evidence="7">
    <location>
        <begin position="140"/>
        <end position="166"/>
    </location>
</feature>